<dbReference type="AlphaFoldDB" id="A0AAJ6V016"/>
<reference evidence="7" key="1">
    <citation type="submission" date="2025-08" db="UniProtKB">
        <authorList>
            <consortium name="RefSeq"/>
        </authorList>
    </citation>
    <scope>IDENTIFICATION</scope>
</reference>
<dbReference type="KEGG" id="peu:105135914"/>
<dbReference type="GO" id="GO:0006869">
    <property type="term" value="P:lipid transport"/>
    <property type="evidence" value="ECO:0007669"/>
    <property type="project" value="InterPro"/>
</dbReference>
<dbReference type="RefSeq" id="XP_011039303.1">
    <property type="nucleotide sequence ID" value="XM_011041001.1"/>
</dbReference>
<feature type="chain" id="PRO_5042496173" description="Non-specific lipid-transfer protein" evidence="4">
    <location>
        <begin position="25"/>
        <end position="114"/>
    </location>
</feature>
<feature type="signal peptide" evidence="4">
    <location>
        <begin position="1"/>
        <end position="24"/>
    </location>
</feature>
<gene>
    <name evidence="7" type="primary">LOC105135914</name>
</gene>
<keyword evidence="3" id="KW-0446">Lipid-binding</keyword>
<dbReference type="SMART" id="SM00499">
    <property type="entry name" value="AAI"/>
    <property type="match status" value="1"/>
</dbReference>
<evidence type="ECO:0000256" key="3">
    <source>
        <dbReference type="RuleBase" id="RU000628"/>
    </source>
</evidence>
<dbReference type="InterPro" id="IPR016140">
    <property type="entry name" value="Bifunc_inhib/LTP/seed_store"/>
</dbReference>
<evidence type="ECO:0000313" key="7">
    <source>
        <dbReference type="RefSeq" id="XP_011039303.1"/>
    </source>
</evidence>
<keyword evidence="2" id="KW-1015">Disulfide bond</keyword>
<name>A0AAJ6V016_POPEU</name>
<dbReference type="Gene3D" id="1.10.110.10">
    <property type="entry name" value="Plant lipid-transfer and hydrophobic proteins"/>
    <property type="match status" value="1"/>
</dbReference>
<accession>A0AAJ6V016</accession>
<keyword evidence="4" id="KW-0732">Signal</keyword>
<dbReference type="InterPro" id="IPR036312">
    <property type="entry name" value="Bifun_inhib/LTP/seed_sf"/>
</dbReference>
<proteinExistence type="inferred from homology"/>
<feature type="domain" description="Bifunctional inhibitor/plant lipid transfer protein/seed storage helical" evidence="5">
    <location>
        <begin position="28"/>
        <end position="112"/>
    </location>
</feature>
<evidence type="ECO:0000256" key="2">
    <source>
        <dbReference type="ARBA" id="ARBA00023157"/>
    </source>
</evidence>
<dbReference type="SUPFAM" id="SSF47699">
    <property type="entry name" value="Bifunctional inhibitor/lipid-transfer protein/seed storage 2S albumin"/>
    <property type="match status" value="1"/>
</dbReference>
<evidence type="ECO:0000256" key="1">
    <source>
        <dbReference type="ARBA" id="ARBA00009748"/>
    </source>
</evidence>
<keyword evidence="6" id="KW-1185">Reference proteome</keyword>
<dbReference type="Pfam" id="PF00234">
    <property type="entry name" value="Tryp_alpha_amyl"/>
    <property type="match status" value="1"/>
</dbReference>
<organism evidence="6 7">
    <name type="scientific">Populus euphratica</name>
    <name type="common">Euphrates poplar</name>
    <dbReference type="NCBI Taxonomy" id="75702"/>
    <lineage>
        <taxon>Eukaryota</taxon>
        <taxon>Viridiplantae</taxon>
        <taxon>Streptophyta</taxon>
        <taxon>Embryophyta</taxon>
        <taxon>Tracheophyta</taxon>
        <taxon>Spermatophyta</taxon>
        <taxon>Magnoliopsida</taxon>
        <taxon>eudicotyledons</taxon>
        <taxon>Gunneridae</taxon>
        <taxon>Pentapetalae</taxon>
        <taxon>rosids</taxon>
        <taxon>fabids</taxon>
        <taxon>Malpighiales</taxon>
        <taxon>Salicaceae</taxon>
        <taxon>Saliceae</taxon>
        <taxon>Populus</taxon>
    </lineage>
</organism>
<evidence type="ECO:0000313" key="6">
    <source>
        <dbReference type="Proteomes" id="UP000694918"/>
    </source>
</evidence>
<dbReference type="GO" id="GO:0008289">
    <property type="term" value="F:lipid binding"/>
    <property type="evidence" value="ECO:0007669"/>
    <property type="project" value="UniProtKB-KW"/>
</dbReference>
<evidence type="ECO:0000256" key="4">
    <source>
        <dbReference type="SAM" id="SignalP"/>
    </source>
</evidence>
<sequence>MKNTFFYVIFLLSFLFFLANMNEAAVPCSTVDEKAAACVGFATGKSPKPTPACCTGLQELAKTVKTVDDKKAICKCLKAAGGSLGVKDQFLSKIPGACNIKVGFPVSTSVNCDA</sequence>
<dbReference type="GeneID" id="105135914"/>
<dbReference type="PANTHER" id="PTHR33076">
    <property type="entry name" value="NON-SPECIFIC LIPID-TRANSFER PROTEIN 2-RELATED"/>
    <property type="match status" value="1"/>
</dbReference>
<dbReference type="InterPro" id="IPR000528">
    <property type="entry name" value="Plant_nsLTP"/>
</dbReference>
<dbReference type="CDD" id="cd01960">
    <property type="entry name" value="nsLTP1"/>
    <property type="match status" value="1"/>
</dbReference>
<comment type="function">
    <text evidence="3">Plant non-specific lipid-transfer proteins transfer phospholipids as well as galactolipids across membranes. May play a role in wax or cutin deposition in the cell walls of expanding epidermal cells and certain secretory tissues.</text>
</comment>
<comment type="similarity">
    <text evidence="1 3">Belongs to the plant LTP family.</text>
</comment>
<keyword evidence="3" id="KW-0813">Transport</keyword>
<dbReference type="PRINTS" id="PR00382">
    <property type="entry name" value="LIPIDTRNSFER"/>
</dbReference>
<dbReference type="Proteomes" id="UP000694918">
    <property type="component" value="Unplaced"/>
</dbReference>
<evidence type="ECO:0000259" key="5">
    <source>
        <dbReference type="SMART" id="SM00499"/>
    </source>
</evidence>
<protein>
    <recommendedName>
        <fullName evidence="3">Non-specific lipid-transfer protein</fullName>
    </recommendedName>
</protein>